<name>A0A3B0WQ65_9ZZZZ</name>
<proteinExistence type="predicted"/>
<accession>A0A3B0WQ65</accession>
<evidence type="ECO:0000313" key="1">
    <source>
        <dbReference type="EMBL" id="VAW58178.1"/>
    </source>
</evidence>
<protein>
    <submittedName>
        <fullName evidence="1">Uncharacterized protein</fullName>
    </submittedName>
</protein>
<organism evidence="1">
    <name type="scientific">hydrothermal vent metagenome</name>
    <dbReference type="NCBI Taxonomy" id="652676"/>
    <lineage>
        <taxon>unclassified sequences</taxon>
        <taxon>metagenomes</taxon>
        <taxon>ecological metagenomes</taxon>
    </lineage>
</organism>
<dbReference type="EMBL" id="UOFG01000023">
    <property type="protein sequence ID" value="VAW58178.1"/>
    <property type="molecule type" value="Genomic_DNA"/>
</dbReference>
<reference evidence="1" key="1">
    <citation type="submission" date="2018-06" db="EMBL/GenBank/DDBJ databases">
        <authorList>
            <person name="Zhirakovskaya E."/>
        </authorList>
    </citation>
    <scope>NUCLEOTIDE SEQUENCE</scope>
</reference>
<dbReference type="AlphaFoldDB" id="A0A3B0WQ65"/>
<gene>
    <name evidence="1" type="ORF">MNBD_GAMMA11-1033</name>
</gene>
<sequence length="154" mass="17787">MAETPETSDHTSIKKRIQHVLNIEQSDYQKLQSEGLYPFVGNPRIDMPDGLPFELEEYVELVDLTDRQIREGKKVGMLLCSCNRDISASLHVIDATELPILQRLDMENDNWKDLTEHFEKKSKGSFHGCVALPRNIACHLYTQKRLCFQIRNSL</sequence>